<sequence length="39" mass="4027">MARPSSQHRHGETKAGRGGTVTLEDPAGSVFGGRCGEET</sequence>
<feature type="compositionally biased region" description="Gly residues" evidence="1">
    <location>
        <begin position="30"/>
        <end position="39"/>
    </location>
</feature>
<dbReference type="EMBL" id="CP001992">
    <property type="protein sequence ID" value="ADI66471.1"/>
    <property type="molecule type" value="Genomic_DNA"/>
</dbReference>
<dbReference type="Proteomes" id="UP000006742">
    <property type="component" value="Chromosome"/>
</dbReference>
<keyword evidence="3" id="KW-1185">Reference proteome</keyword>
<accession>D6ZIC2</accession>
<name>D6ZIC2_MOBCV</name>
<reference evidence="3" key="1">
    <citation type="submission" date="2010-03" db="EMBL/GenBank/DDBJ databases">
        <title>Complete sequence of Mobiluncus curtisii ATCC 43063.</title>
        <authorList>
            <person name="Muzny D."/>
            <person name="Qin X."/>
            <person name="Deng J."/>
            <person name="Jiang H."/>
            <person name="Liu Y."/>
            <person name="Qu J."/>
            <person name="Song X.-Z."/>
            <person name="Zhang L."/>
            <person name="Thornton R."/>
            <person name="Coyle M."/>
            <person name="Francisco L."/>
            <person name="Jackson L."/>
            <person name="Javaid M."/>
            <person name="Korchina V."/>
            <person name="Kovar C."/>
            <person name="Mata R."/>
            <person name="Mathew T."/>
            <person name="Ngo R."/>
            <person name="Nguyen L."/>
            <person name="Nguyen N."/>
            <person name="Okwuonu G."/>
            <person name="Ongeri F."/>
            <person name="Pham C."/>
            <person name="Simmons D."/>
            <person name="Wilczek-Boney K."/>
            <person name="Hale W."/>
            <person name="Jakkamsetti A."/>
            <person name="Pham P."/>
            <person name="Ruth R."/>
            <person name="San Lucas F."/>
            <person name="Warren J."/>
            <person name="Zhang J."/>
            <person name="Zhao Z."/>
            <person name="Zhou C."/>
            <person name="Zhu D."/>
            <person name="Lee S."/>
            <person name="Bess C."/>
            <person name="Blankenburg K."/>
            <person name="Forbes L."/>
            <person name="Fu Q."/>
            <person name="Gubbala S."/>
            <person name="Hirani K."/>
            <person name="Jayaseelan J.C."/>
            <person name="Lara F."/>
            <person name="Munidasa M."/>
            <person name="Palculict T."/>
            <person name="Patil S."/>
            <person name="Pu L.-L."/>
            <person name="Saada N."/>
            <person name="Tang L."/>
            <person name="Weissenberger G."/>
            <person name="Zhu Y."/>
            <person name="Hemphill L."/>
            <person name="Shang Y."/>
            <person name="Youmans B."/>
            <person name="Ayvaz T."/>
            <person name="Ross M."/>
            <person name="Santibanez J."/>
            <person name="Aqrawi P."/>
            <person name="Gross S."/>
            <person name="Joshi V."/>
            <person name="Fowler G."/>
            <person name="Nazareth L."/>
            <person name="Reid J."/>
            <person name="Worley K."/>
            <person name="Petrosino J."/>
            <person name="Highlander S."/>
            <person name="Gibbs R."/>
            <person name="Gibbs R."/>
        </authorList>
    </citation>
    <scope>NUCLEOTIDE SEQUENCE [LARGE SCALE GENOMIC DNA]</scope>
    <source>
        <strain evidence="3">ATCC 43063 / DSM 2711 / V125</strain>
    </source>
</reference>
<feature type="region of interest" description="Disordered" evidence="1">
    <location>
        <begin position="1"/>
        <end position="39"/>
    </location>
</feature>
<proteinExistence type="predicted"/>
<gene>
    <name evidence="2" type="ordered locus">HMPREF0573_10152</name>
</gene>
<dbReference type="HOGENOM" id="CLU_3312864_0_0_11"/>
<evidence type="ECO:0000313" key="2">
    <source>
        <dbReference type="EMBL" id="ADI66471.1"/>
    </source>
</evidence>
<evidence type="ECO:0000256" key="1">
    <source>
        <dbReference type="SAM" id="MobiDB-lite"/>
    </source>
</evidence>
<organism evidence="2 3">
    <name type="scientific">Mobiluncus curtisii (strain ATCC 43063 / DSM 2711 / V125)</name>
    <name type="common">Falcivibrio vaginalis</name>
    <dbReference type="NCBI Taxonomy" id="548479"/>
    <lineage>
        <taxon>Bacteria</taxon>
        <taxon>Bacillati</taxon>
        <taxon>Actinomycetota</taxon>
        <taxon>Actinomycetes</taxon>
        <taxon>Actinomycetales</taxon>
        <taxon>Actinomycetaceae</taxon>
        <taxon>Mobiluncus</taxon>
    </lineage>
</organism>
<evidence type="ECO:0000313" key="3">
    <source>
        <dbReference type="Proteomes" id="UP000006742"/>
    </source>
</evidence>
<dbReference type="AlphaFoldDB" id="D6ZIC2"/>
<dbReference type="KEGG" id="mcu:HMPREF0573_10152"/>
<protein>
    <submittedName>
        <fullName evidence="2">Uncharacterized protein</fullName>
    </submittedName>
</protein>
<dbReference type="STRING" id="548479.HMPREF0573_10152"/>